<dbReference type="Pfam" id="PF13087">
    <property type="entry name" value="AAA_12"/>
    <property type="match status" value="1"/>
</dbReference>
<feature type="domain" description="PD-(D/E)XK endonuclease-like" evidence="10">
    <location>
        <begin position="65"/>
        <end position="230"/>
    </location>
</feature>
<dbReference type="SUPFAM" id="SSF53098">
    <property type="entry name" value="Ribonuclease H-like"/>
    <property type="match status" value="1"/>
</dbReference>
<keyword evidence="1" id="KW-0540">Nuclease</keyword>
<evidence type="ECO:0000256" key="8">
    <source>
        <dbReference type="ARBA" id="ARBA00023204"/>
    </source>
</evidence>
<dbReference type="InterPro" id="IPR012337">
    <property type="entry name" value="RNaseH-like_sf"/>
</dbReference>
<dbReference type="Proteomes" id="UP000198677">
    <property type="component" value="Unassembled WGS sequence"/>
</dbReference>
<evidence type="ECO:0000256" key="5">
    <source>
        <dbReference type="ARBA" id="ARBA00022806"/>
    </source>
</evidence>
<dbReference type="GO" id="GO:0043139">
    <property type="term" value="F:5'-3' DNA helicase activity"/>
    <property type="evidence" value="ECO:0007669"/>
    <property type="project" value="TreeGrafter"/>
</dbReference>
<keyword evidence="2" id="KW-0547">Nucleotide-binding</keyword>
<evidence type="ECO:0000259" key="10">
    <source>
        <dbReference type="Pfam" id="PF12705"/>
    </source>
</evidence>
<keyword evidence="3" id="KW-0227">DNA damage</keyword>
<keyword evidence="6" id="KW-0269">Exonuclease</keyword>
<dbReference type="InterPro" id="IPR038720">
    <property type="entry name" value="YprB_RNase_H-like_dom"/>
</dbReference>
<reference evidence="14" key="1">
    <citation type="submission" date="2016-10" db="EMBL/GenBank/DDBJ databases">
        <authorList>
            <person name="Varghese N."/>
            <person name="Submissions S."/>
        </authorList>
    </citation>
    <scope>NUCLEOTIDE SEQUENCE [LARGE SCALE GENOMIC DNA]</scope>
    <source>
        <strain evidence="14">DSM 44675</strain>
    </source>
</reference>
<keyword evidence="5" id="KW-0347">Helicase</keyword>
<dbReference type="Pfam" id="PF13482">
    <property type="entry name" value="RNase_H_2"/>
    <property type="match status" value="1"/>
</dbReference>
<dbReference type="CDD" id="cd18808">
    <property type="entry name" value="SF1_C_Upf1"/>
    <property type="match status" value="1"/>
</dbReference>
<evidence type="ECO:0000256" key="9">
    <source>
        <dbReference type="SAM" id="MobiDB-lite"/>
    </source>
</evidence>
<dbReference type="GO" id="GO:0004527">
    <property type="term" value="F:exonuclease activity"/>
    <property type="evidence" value="ECO:0007669"/>
    <property type="project" value="UniProtKB-KW"/>
</dbReference>
<sequence>MASAIVVPVFLLDDVLIHSASDLSQAAACEYALLRRLDVKLGRTEPTGQDGEDPMLARTSSLGDAHERRQLDRYVERFGDGVVRIDRPRVDWEELTRANKATIAAARAGADVIYQGTFFDGRFLGFCDFLVREDDRYAVYDTKLSRRANVSALLQLAAYADALAADGIEPAPLAHLVLGDHSVSSHRLADITPVYRQRLDGLLRVLDGHRQDGGPVSWADPRHSACGRCEHCAPEVTRQRDLLLVAGMRTSQRDKLIRGGIGDLDSLAASSVPVEGLSRYTFDSLRAQAAAQVRQERTGAPVFEVIDGARSLASIPAPDPGDIFFDFEGDPMWAEDGSPDWGLEYLFGVVEADSGAFRPFWAHDRAQERRALIEFLDYVAERRARFPGMHVYHYAAYEKSALLRLAGRYGVGEEAVDTLLRENVLVDLYPVVRGSVRVGAPSYSIKKLEPLYMGEQLRGGDVTDAAASIVAYADYCELRDTGRTAAAEALLGDIADYNEYDCVSTHRLRDWLLGIAAEHGVTAHPQQTAVSVVEEPDPSEQALRAYVGDTLPGRRTDDQQAAALMAAAVGYHRRERKPFWWAHFDRLAQVRAEEEWADTADVLVARSTSVPEDWHKKTPRQNLRRHLRLVGSWGAGSTTRPGDKVFALYDATTGIGSEDLRTRGTTDVTVLSCTEEAGPAGEVRDVVVVEEVLKRGAEPHAALPIALAPGRPVPTQRIEAAIAEQAAAMASGLPAMPATAAVDILRRIPPRTRSGAPLPTADPDRRAAAITAALLDLDDSYLAVQGPPGTGKTHTGAAVVADLVTRHGWRVGVVAQSHSVVENMLDAVVRSGVPGERVAKKPGSGLAADPAWTKLDTKDFPGFLAEHDQSGCVIGGTAWDFAHADRVPPGSLDLLVVDEAGQFALANTVAVGISARNLLLLGDPQQLPQVSQGTHPEPVDTSALGWLAQGHGALPPELGYFLDRTWRMHPGVCEAVSMLSYDGRLRSQESVTTQRALAGVEPGVAALYIEHHGNATSSTEEAAAILAEARALLGRDWTDGADTRPLGQSDILVVAPYNAQVSLLRRTLADAGLDEVLVGTVDKFQGREAAVVLMSMTASSVDEVPRGMGFLLSRNRLNVAVSRGKWRAVIVRSPALTRYLPSTPEGLAELGAFMRTHV</sequence>
<dbReference type="GO" id="GO:0005524">
    <property type="term" value="F:ATP binding"/>
    <property type="evidence" value="ECO:0007669"/>
    <property type="project" value="UniProtKB-KW"/>
</dbReference>
<dbReference type="PANTHER" id="PTHR43788">
    <property type="entry name" value="DNA2/NAM7 HELICASE FAMILY MEMBER"/>
    <property type="match status" value="1"/>
</dbReference>
<evidence type="ECO:0000313" key="13">
    <source>
        <dbReference type="EMBL" id="SEL87904.1"/>
    </source>
</evidence>
<feature type="domain" description="YprB ribonuclease H-like" evidence="12">
    <location>
        <begin position="323"/>
        <end position="512"/>
    </location>
</feature>
<keyword evidence="7" id="KW-0067">ATP-binding</keyword>
<organism evidence="13 14">
    <name type="scientific">Rhodococcus maanshanensis</name>
    <dbReference type="NCBI Taxonomy" id="183556"/>
    <lineage>
        <taxon>Bacteria</taxon>
        <taxon>Bacillati</taxon>
        <taxon>Actinomycetota</taxon>
        <taxon>Actinomycetes</taxon>
        <taxon>Mycobacteriales</taxon>
        <taxon>Nocardiaceae</taxon>
        <taxon>Rhodococcus</taxon>
    </lineage>
</organism>
<dbReference type="InterPro" id="IPR047187">
    <property type="entry name" value="SF1_C_Upf1"/>
</dbReference>
<dbReference type="InterPro" id="IPR038726">
    <property type="entry name" value="PDDEXK_AddAB-type"/>
</dbReference>
<evidence type="ECO:0000259" key="12">
    <source>
        <dbReference type="Pfam" id="PF13482"/>
    </source>
</evidence>
<dbReference type="Pfam" id="PF12705">
    <property type="entry name" value="PDDEXK_1"/>
    <property type="match status" value="1"/>
</dbReference>
<dbReference type="CDD" id="cd17934">
    <property type="entry name" value="DEXXQc_Upf1-like"/>
    <property type="match status" value="1"/>
</dbReference>
<dbReference type="NCBIfam" id="TIGR03491">
    <property type="entry name" value="TM0106 family RecB-like putative nuclease"/>
    <property type="match status" value="1"/>
</dbReference>
<proteinExistence type="predicted"/>
<dbReference type="Pfam" id="PF13604">
    <property type="entry name" value="AAA_30"/>
    <property type="match status" value="1"/>
</dbReference>
<evidence type="ECO:0000256" key="2">
    <source>
        <dbReference type="ARBA" id="ARBA00022741"/>
    </source>
</evidence>
<dbReference type="InterPro" id="IPR041679">
    <property type="entry name" value="DNA2/NAM7-like_C"/>
</dbReference>
<evidence type="ECO:0000256" key="6">
    <source>
        <dbReference type="ARBA" id="ARBA00022839"/>
    </source>
</evidence>
<evidence type="ECO:0000259" key="11">
    <source>
        <dbReference type="Pfam" id="PF13087"/>
    </source>
</evidence>
<keyword evidence="8" id="KW-0234">DNA repair</keyword>
<keyword evidence="14" id="KW-1185">Reference proteome</keyword>
<evidence type="ECO:0008006" key="15">
    <source>
        <dbReference type="Google" id="ProtNLM"/>
    </source>
</evidence>
<dbReference type="Gene3D" id="3.40.50.300">
    <property type="entry name" value="P-loop containing nucleotide triphosphate hydrolases"/>
    <property type="match status" value="2"/>
</dbReference>
<dbReference type="InterPro" id="IPR027417">
    <property type="entry name" value="P-loop_NTPase"/>
</dbReference>
<dbReference type="InterPro" id="IPR019993">
    <property type="entry name" value="RecB_nuclease_TM0106_put"/>
</dbReference>
<evidence type="ECO:0000256" key="3">
    <source>
        <dbReference type="ARBA" id="ARBA00022763"/>
    </source>
</evidence>
<evidence type="ECO:0000256" key="4">
    <source>
        <dbReference type="ARBA" id="ARBA00022801"/>
    </source>
</evidence>
<protein>
    <recommendedName>
        <fullName evidence="15">AAA+ ATPase domain-containing protein</fullName>
    </recommendedName>
</protein>
<keyword evidence="4" id="KW-0378">Hydrolase</keyword>
<dbReference type="InterPro" id="IPR050534">
    <property type="entry name" value="Coronavir_polyprotein_1ab"/>
</dbReference>
<name>A0A1H7TTU3_9NOCA</name>
<gene>
    <name evidence="13" type="ORF">SAMN05444583_11692</name>
</gene>
<dbReference type="AlphaFoldDB" id="A0A1H7TTU3"/>
<dbReference type="EMBL" id="FOAW01000016">
    <property type="protein sequence ID" value="SEL87904.1"/>
    <property type="molecule type" value="Genomic_DNA"/>
</dbReference>
<dbReference type="PANTHER" id="PTHR43788:SF8">
    <property type="entry name" value="DNA-BINDING PROTEIN SMUBP-2"/>
    <property type="match status" value="1"/>
</dbReference>
<dbReference type="SUPFAM" id="SSF52540">
    <property type="entry name" value="P-loop containing nucleoside triphosphate hydrolases"/>
    <property type="match status" value="1"/>
</dbReference>
<evidence type="ECO:0000256" key="7">
    <source>
        <dbReference type="ARBA" id="ARBA00022840"/>
    </source>
</evidence>
<dbReference type="GO" id="GO:0006281">
    <property type="term" value="P:DNA repair"/>
    <property type="evidence" value="ECO:0007669"/>
    <property type="project" value="UniProtKB-KW"/>
</dbReference>
<evidence type="ECO:0000256" key="1">
    <source>
        <dbReference type="ARBA" id="ARBA00022722"/>
    </source>
</evidence>
<feature type="domain" description="DNA2/NAM7 helicase-like C-terminal" evidence="11">
    <location>
        <begin position="959"/>
        <end position="1131"/>
    </location>
</feature>
<feature type="region of interest" description="Disordered" evidence="9">
    <location>
        <begin position="44"/>
        <end position="64"/>
    </location>
</feature>
<accession>A0A1H7TTU3</accession>
<evidence type="ECO:0000313" key="14">
    <source>
        <dbReference type="Proteomes" id="UP000198677"/>
    </source>
</evidence>